<feature type="transmembrane region" description="Helical" evidence="1">
    <location>
        <begin position="12"/>
        <end position="33"/>
    </location>
</feature>
<reference evidence="2" key="1">
    <citation type="journal article" date="2015" name="Front. Microbiol.">
        <title>Combining genomic sequencing methods to explore viral diversity and reveal potential virus-host interactions.</title>
        <authorList>
            <person name="Chow C.E."/>
            <person name="Winget D.M."/>
            <person name="White R.A.III."/>
            <person name="Hallam S.J."/>
            <person name="Suttle C.A."/>
        </authorList>
    </citation>
    <scope>NUCLEOTIDE SEQUENCE</scope>
    <source>
        <strain evidence="2">Anoxic3_4</strain>
    </source>
</reference>
<reference evidence="2" key="2">
    <citation type="submission" date="2015-03" db="EMBL/GenBank/DDBJ databases">
        <authorList>
            <person name="Chow C.-E.T."/>
            <person name="Winget D.M."/>
            <person name="White R.A.III."/>
            <person name="Hallam S.J."/>
            <person name="Suttle C.A."/>
        </authorList>
    </citation>
    <scope>NUCLEOTIDE SEQUENCE</scope>
    <source>
        <strain evidence="2">Anoxic3_4</strain>
    </source>
</reference>
<accession>A0A0F7L567</accession>
<name>A0A0F7L567_9VIRU</name>
<evidence type="ECO:0000313" key="2">
    <source>
        <dbReference type="EMBL" id="AKH46141.1"/>
    </source>
</evidence>
<keyword evidence="1" id="KW-0812">Transmembrane</keyword>
<protein>
    <submittedName>
        <fullName evidence="2">Uncharacterized protein</fullName>
    </submittedName>
</protein>
<organism evidence="2">
    <name type="scientific">uncultured marine virus</name>
    <dbReference type="NCBI Taxonomy" id="186617"/>
    <lineage>
        <taxon>Viruses</taxon>
        <taxon>environmental samples</taxon>
    </lineage>
</organism>
<proteinExistence type="predicted"/>
<keyword evidence="1" id="KW-0472">Membrane</keyword>
<keyword evidence="1" id="KW-1133">Transmembrane helix</keyword>
<sequence>MEFAPHYVWKIINKFCSIFVFSLEISKFILFYFFSGKWEYHYCFSFHFSFGLKFSFK</sequence>
<evidence type="ECO:0000256" key="1">
    <source>
        <dbReference type="SAM" id="Phobius"/>
    </source>
</evidence>
<dbReference type="EMBL" id="KR029579">
    <property type="protein sequence ID" value="AKH46141.1"/>
    <property type="molecule type" value="Genomic_DNA"/>
</dbReference>